<dbReference type="PANTHER" id="PTHR30040:SF2">
    <property type="entry name" value="FAD:PROTEIN FMN TRANSFERASE"/>
    <property type="match status" value="1"/>
</dbReference>
<keyword evidence="5 10" id="KW-0479">Metal-binding</keyword>
<evidence type="ECO:0000256" key="9">
    <source>
        <dbReference type="ARBA" id="ARBA00048540"/>
    </source>
</evidence>
<reference evidence="13 14" key="1">
    <citation type="submission" date="2017-10" db="EMBL/GenBank/DDBJ databases">
        <title>Massilia psychrophilum sp. nov., a novel purple-pigmented bacterium isolated from Tianshan glacier, Xinjiang Municipality, China.</title>
        <authorList>
            <person name="Wang H."/>
        </authorList>
    </citation>
    <scope>NUCLEOTIDE SEQUENCE [LARGE SCALE GENOMIC DNA]</scope>
    <source>
        <strain evidence="13 14">JCM 30074</strain>
    </source>
</reference>
<evidence type="ECO:0000256" key="7">
    <source>
        <dbReference type="ARBA" id="ARBA00022842"/>
    </source>
</evidence>
<dbReference type="EC" id="2.7.1.180" evidence="1 10"/>
<dbReference type="PIRSF" id="PIRSF006268">
    <property type="entry name" value="ApbE"/>
    <property type="match status" value="1"/>
</dbReference>
<dbReference type="Pfam" id="PF02424">
    <property type="entry name" value="ApbE"/>
    <property type="match status" value="1"/>
</dbReference>
<dbReference type="EMBL" id="PDOC01000036">
    <property type="protein sequence ID" value="PIL42105.1"/>
    <property type="molecule type" value="Genomic_DNA"/>
</dbReference>
<dbReference type="OrthoDB" id="9778595at2"/>
<dbReference type="AlphaFoldDB" id="A0A2G8T7S3"/>
<feature type="binding site" evidence="11">
    <location>
        <position position="282"/>
    </location>
    <ligand>
        <name>Mg(2+)</name>
        <dbReference type="ChEBI" id="CHEBI:18420"/>
    </ligand>
</feature>
<dbReference type="GO" id="GO:0046872">
    <property type="term" value="F:metal ion binding"/>
    <property type="evidence" value="ECO:0007669"/>
    <property type="project" value="UniProtKB-UniRule"/>
</dbReference>
<evidence type="ECO:0000256" key="8">
    <source>
        <dbReference type="ARBA" id="ARBA00031306"/>
    </source>
</evidence>
<protein>
    <recommendedName>
        <fullName evidence="2 10">FAD:protein FMN transferase</fullName>
        <ecNumber evidence="1 10">2.7.1.180</ecNumber>
    </recommendedName>
    <alternativeName>
        <fullName evidence="8 10">Flavin transferase</fullName>
    </alternativeName>
</protein>
<dbReference type="PANTHER" id="PTHR30040">
    <property type="entry name" value="THIAMINE BIOSYNTHESIS LIPOPROTEIN APBE"/>
    <property type="match status" value="1"/>
</dbReference>
<comment type="cofactor">
    <cofactor evidence="11">
        <name>Mg(2+)</name>
        <dbReference type="ChEBI" id="CHEBI:18420"/>
    </cofactor>
    <cofactor evidence="11">
        <name>Mn(2+)</name>
        <dbReference type="ChEBI" id="CHEBI:29035"/>
    </cofactor>
    <text evidence="11">Magnesium. Can also use manganese.</text>
</comment>
<feature type="signal peptide" evidence="12">
    <location>
        <begin position="1"/>
        <end position="21"/>
    </location>
</feature>
<dbReference type="Gene3D" id="3.10.520.10">
    <property type="entry name" value="ApbE-like domains"/>
    <property type="match status" value="1"/>
</dbReference>
<feature type="binding site" evidence="11">
    <location>
        <position position="286"/>
    </location>
    <ligand>
        <name>Mg(2+)</name>
        <dbReference type="ChEBI" id="CHEBI:18420"/>
    </ligand>
</feature>
<keyword evidence="4 10" id="KW-0808">Transferase</keyword>
<name>A0A2G8T7S3_9BURK</name>
<proteinExistence type="inferred from homology"/>
<comment type="catalytic activity">
    <reaction evidence="9 10">
        <text>L-threonyl-[protein] + FAD = FMN-L-threonyl-[protein] + AMP + H(+)</text>
        <dbReference type="Rhea" id="RHEA:36847"/>
        <dbReference type="Rhea" id="RHEA-COMP:11060"/>
        <dbReference type="Rhea" id="RHEA-COMP:11061"/>
        <dbReference type="ChEBI" id="CHEBI:15378"/>
        <dbReference type="ChEBI" id="CHEBI:30013"/>
        <dbReference type="ChEBI" id="CHEBI:57692"/>
        <dbReference type="ChEBI" id="CHEBI:74257"/>
        <dbReference type="ChEBI" id="CHEBI:456215"/>
        <dbReference type="EC" id="2.7.1.180"/>
    </reaction>
</comment>
<keyword evidence="6 10" id="KW-0274">FAD</keyword>
<sequence>MLRRKFLAASFGTMASAMAPASIQCNGQLFTGAALAFGTTVSVSVVHDDQRQAVAAIRDALDQATRIDRLMSIYNPASQVFQLNRDGVLEQPDPHLLLVLRQAHALSELTRGAFDITVQPLWQAYRAAADQSALPTPQQRRRAKLRMGWRRLAFSSERVSLGKPGAAITLNGLAQGYAADLAMAAVHARGIEHALLDTGEFSAHGNNGAQHPWTLGLLHPRDADALAAVIRPGARCVATSGDYASTFTPDFSHHHIFDPATGDSPTELASVTVVAPTALLADGLSTAFMVMGARKAHALAKTLPAVDLMTINKRGVVWRSPAFPTAA</sequence>
<dbReference type="RefSeq" id="WP_099793688.1">
    <property type="nucleotide sequence ID" value="NZ_JBHLYV010000085.1"/>
</dbReference>
<evidence type="ECO:0000256" key="2">
    <source>
        <dbReference type="ARBA" id="ARBA00016337"/>
    </source>
</evidence>
<evidence type="ECO:0000313" key="14">
    <source>
        <dbReference type="Proteomes" id="UP000230390"/>
    </source>
</evidence>
<evidence type="ECO:0000313" key="13">
    <source>
        <dbReference type="EMBL" id="PIL42105.1"/>
    </source>
</evidence>
<evidence type="ECO:0000256" key="5">
    <source>
        <dbReference type="ARBA" id="ARBA00022723"/>
    </source>
</evidence>
<evidence type="ECO:0000256" key="3">
    <source>
        <dbReference type="ARBA" id="ARBA00022630"/>
    </source>
</evidence>
<evidence type="ECO:0000256" key="12">
    <source>
        <dbReference type="SAM" id="SignalP"/>
    </source>
</evidence>
<keyword evidence="12" id="KW-0732">Signal</keyword>
<evidence type="ECO:0000256" key="4">
    <source>
        <dbReference type="ARBA" id="ARBA00022679"/>
    </source>
</evidence>
<keyword evidence="7 10" id="KW-0460">Magnesium</keyword>
<evidence type="ECO:0000256" key="11">
    <source>
        <dbReference type="PIRSR" id="PIRSR006268-2"/>
    </source>
</evidence>
<organism evidence="13 14">
    <name type="scientific">Massilia eurypsychrophila</name>
    <dbReference type="NCBI Taxonomy" id="1485217"/>
    <lineage>
        <taxon>Bacteria</taxon>
        <taxon>Pseudomonadati</taxon>
        <taxon>Pseudomonadota</taxon>
        <taxon>Betaproteobacteria</taxon>
        <taxon>Burkholderiales</taxon>
        <taxon>Oxalobacteraceae</taxon>
        <taxon>Telluria group</taxon>
        <taxon>Massilia</taxon>
    </lineage>
</organism>
<feature type="binding site" evidence="11">
    <location>
        <position position="172"/>
    </location>
    <ligand>
        <name>Mg(2+)</name>
        <dbReference type="ChEBI" id="CHEBI:18420"/>
    </ligand>
</feature>
<dbReference type="InterPro" id="IPR024932">
    <property type="entry name" value="ApbE"/>
</dbReference>
<gene>
    <name evidence="13" type="ORF">CR105_25965</name>
</gene>
<feature type="chain" id="PRO_5039948102" description="FAD:protein FMN transferase" evidence="12">
    <location>
        <begin position="22"/>
        <end position="327"/>
    </location>
</feature>
<comment type="caution">
    <text evidence="13">The sequence shown here is derived from an EMBL/GenBank/DDBJ whole genome shotgun (WGS) entry which is preliminary data.</text>
</comment>
<dbReference type="InterPro" id="IPR003374">
    <property type="entry name" value="ApbE-like_sf"/>
</dbReference>
<keyword evidence="14" id="KW-1185">Reference proteome</keyword>
<dbReference type="SUPFAM" id="SSF143631">
    <property type="entry name" value="ApbE-like"/>
    <property type="match status" value="1"/>
</dbReference>
<evidence type="ECO:0000256" key="10">
    <source>
        <dbReference type="PIRNR" id="PIRNR006268"/>
    </source>
</evidence>
<dbReference type="Proteomes" id="UP000230390">
    <property type="component" value="Unassembled WGS sequence"/>
</dbReference>
<comment type="similarity">
    <text evidence="10">Belongs to the ApbE family.</text>
</comment>
<dbReference type="GO" id="GO:0016740">
    <property type="term" value="F:transferase activity"/>
    <property type="evidence" value="ECO:0007669"/>
    <property type="project" value="UniProtKB-UniRule"/>
</dbReference>
<accession>A0A2G8T7S3</accession>
<keyword evidence="3 10" id="KW-0285">Flavoprotein</keyword>
<evidence type="ECO:0000256" key="6">
    <source>
        <dbReference type="ARBA" id="ARBA00022827"/>
    </source>
</evidence>
<evidence type="ECO:0000256" key="1">
    <source>
        <dbReference type="ARBA" id="ARBA00011955"/>
    </source>
</evidence>